<evidence type="ECO:0000313" key="1">
    <source>
        <dbReference type="EMBL" id="CAE1308104.1"/>
    </source>
</evidence>
<dbReference type="EMBL" id="CAHIKZ030004156">
    <property type="protein sequence ID" value="CAE1308104.1"/>
    <property type="molecule type" value="Genomic_DNA"/>
</dbReference>
<organism evidence="1 2">
    <name type="scientific">Acanthosepion pharaonis</name>
    <name type="common">Pharaoh cuttlefish</name>
    <name type="synonym">Sepia pharaonis</name>
    <dbReference type="NCBI Taxonomy" id="158019"/>
    <lineage>
        <taxon>Eukaryota</taxon>
        <taxon>Metazoa</taxon>
        <taxon>Spiralia</taxon>
        <taxon>Lophotrochozoa</taxon>
        <taxon>Mollusca</taxon>
        <taxon>Cephalopoda</taxon>
        <taxon>Coleoidea</taxon>
        <taxon>Decapodiformes</taxon>
        <taxon>Sepiida</taxon>
        <taxon>Sepiina</taxon>
        <taxon>Sepiidae</taxon>
        <taxon>Acanthosepion</taxon>
    </lineage>
</organism>
<proteinExistence type="predicted"/>
<sequence>MLLVMVIVDSSDTGGENDPRIYPRIWSLNALAATIAPFAVLNTRVAAGRVEAVNKSRRELLAPSPWRSSKPHDTEPRQWCVPAVDRGRYRSPTVVGVPITRRHRQSNKLIDQSTCLAVGGDGWCLTHRFYFFFVELTESQDRVLKFRVNRLKIIIDEDERSLSILIEESMRKICSRYNETFERIYLSIYLSIYLDR</sequence>
<gene>
    <name evidence="1" type="ORF">SPHA_60079</name>
</gene>
<keyword evidence="2" id="KW-1185">Reference proteome</keyword>
<protein>
    <submittedName>
        <fullName evidence="1">Uncharacterized protein</fullName>
    </submittedName>
</protein>
<comment type="caution">
    <text evidence="1">The sequence shown here is derived from an EMBL/GenBank/DDBJ whole genome shotgun (WGS) entry which is preliminary data.</text>
</comment>
<evidence type="ECO:0000313" key="2">
    <source>
        <dbReference type="Proteomes" id="UP000597762"/>
    </source>
</evidence>
<reference evidence="1" key="1">
    <citation type="submission" date="2021-01" db="EMBL/GenBank/DDBJ databases">
        <authorList>
            <person name="Li R."/>
            <person name="Bekaert M."/>
        </authorList>
    </citation>
    <scope>NUCLEOTIDE SEQUENCE</scope>
    <source>
        <strain evidence="1">Farmed</strain>
    </source>
</reference>
<accession>A0A812DPJ3</accession>
<dbReference type="Proteomes" id="UP000597762">
    <property type="component" value="Unassembled WGS sequence"/>
</dbReference>
<name>A0A812DPJ3_ACAPH</name>
<dbReference type="AlphaFoldDB" id="A0A812DPJ3"/>